<dbReference type="Pfam" id="PF07677">
    <property type="entry name" value="A2M_recep"/>
    <property type="match status" value="1"/>
</dbReference>
<evidence type="ECO:0000259" key="10">
    <source>
        <dbReference type="SMART" id="SM01360"/>
    </source>
</evidence>
<protein>
    <submittedName>
        <fullName evidence="13">Alpha-2-macroglobulin-like protein 1</fullName>
    </submittedName>
</protein>
<keyword evidence="4" id="KW-0646">Protease inhibitor</keyword>
<name>A0A9F5J820_PYTBI</name>
<dbReference type="InterPro" id="IPR014756">
    <property type="entry name" value="Ig_E-set"/>
</dbReference>
<keyword evidence="6" id="KW-0722">Serine protease inhibitor</keyword>
<dbReference type="PANTHER" id="PTHR11412:SF182">
    <property type="entry name" value="ALPHA-2-MACROGLOBULIN-LIKE PROTEIN 1"/>
    <property type="match status" value="1"/>
</dbReference>
<sequence length="1422" mass="158441">MIIPVQRSQLKKFENKVERGVLNSTEQRILINWNLFSQGSGLGMELKQVTLVDDLLRDLDEVPPPADGTEEVAVIRLSGGQGKIDEKKQVLIEKARTGTFIQTDKAIYSPGQEVLFRIITLDSGFNVLNKKYQLVELQDPAGNRIAQWRNVEPEQGIVQLSVRLANEPMFGTYEISVDNRQATLSFVVMEYVLPKFEVKVVEPTKIFSADGNFPLKVCGSYTYGKPVQGLLQVSLCQKAYQFYWRPLNTAAPTDICQDYSSQTDKTGCFSVSVELSQFRPLSYDYSRSIDLVAILEEAGTGVQANTTLQIPISSQLGSMSFVETDNYYYPGYPFSGKLKALQKDGSILKNHKVFLFINFRNERIKMPLTTDSNGVAAFTLDTDSWSGMGVSLQGTLQLQEPVYSSQISQTYENANLYLTPFYTTTKSYVKIQGLSTVLPCNQKQEIQVDYNISNRDLEEQGQGSVVIFSYYVTRKGQILVHGQKTVKSKGGALQGSFSILLTFNSDFAPQSSLVVYSLFSDGGVIADKTTFVVSMCFKNQVSLGLPQQQELPGSNIDLTLKAAPGSLCAVRAVDQSVFLLKEEQELSKETVYGMFDFSEGYPYQVSEYDYCFEPFQPWWRRRRSVWRPQYDFGIDLFSFLKEMGLKVMSNYKIKKSASCSSYPFYGVTSAAMPRVFTTEAYMALPSPSPDQPFESQVRQLFPETWLWGLYPVGVSGTKQVPVTVPDSITEWKLSMFCTSQSHGFGISPAVGLTAFKPFFVDVTMPYSVIRGESFPLIASVFSYMKQCIQIQITLYRSEDYEVQLCKGCKYTSCLCTNEAKTFSWNIRATKLGMVNFTLSTETLNHRVLCGSEQTIVPEKGQQDILIKPLLVQPEGVLVEKSHSSLLCSKGALASDSFSLQLPEDVVPDSSRAQVSVIGDIMGMALQNLDKLVKMPSGCGEQNMVLFAPIISVLQYLQSTGQLNEELKTKAMNYLQSGYQRELQYKHSDGSYSAFGPSDGQGNTWLTAFVTKCFIQAKQFIFIDERNIQASLEWLRSNQLPTGCFANVGRLLHTAMKGGVNDEVSLAAYIIAALLEAQRPLEDPMVKEGLNCLRKAVSSTTDVYTQALLAYVFSLAGDTVLRQKLLAKLDQQAIKLPGGQIYWSRKPASTPSQTPWSQPESVSVELTGYVLLATVTSGKVIKEDIGKATGIVNWLVKQQNAYGGFASTQDTVVALQALARYGAVTYVGSGELSIIVKSKTFQQSFHVDNTNQLLLQLSTLPDIPGEYTVQASGEGCVYIQAILRYNMPPLKTAETFSLTVEAEGQGCEIQTVSRFITLNINVSYVGNRGVSNMAIIEVKMMSGFYPAQGTKYFLEQQPLVKKVEFVQEYVNIYLDQVGKKKQSYTFNMSQDILVKELKPATVKVYDYYQPDETATVEYEDPCQ</sequence>
<comment type="similarity">
    <text evidence="2">Belongs to the protease inhibitor I39 (alpha-2-macroglobulin) family.</text>
</comment>
<dbReference type="CDD" id="cd02897">
    <property type="entry name" value="A2M_2"/>
    <property type="match status" value="1"/>
</dbReference>
<accession>A0A9F5J820</accession>
<dbReference type="OMA" id="YQNAYLH"/>
<dbReference type="SMART" id="SM01360">
    <property type="entry name" value="A2M"/>
    <property type="match status" value="1"/>
</dbReference>
<dbReference type="Pfam" id="PF07678">
    <property type="entry name" value="TED_complement"/>
    <property type="match status" value="1"/>
</dbReference>
<evidence type="ECO:0000256" key="4">
    <source>
        <dbReference type="ARBA" id="ARBA00022690"/>
    </source>
</evidence>
<evidence type="ECO:0000256" key="6">
    <source>
        <dbReference type="ARBA" id="ARBA00022900"/>
    </source>
</evidence>
<dbReference type="InterPro" id="IPR008930">
    <property type="entry name" value="Terpenoid_cyclase/PrenylTrfase"/>
</dbReference>
<evidence type="ECO:0000313" key="13">
    <source>
        <dbReference type="RefSeq" id="XP_025026911.1"/>
    </source>
</evidence>
<dbReference type="InterPro" id="IPR009048">
    <property type="entry name" value="A-macroglobulin_rcpt-bd"/>
</dbReference>
<dbReference type="Pfam" id="PF17791">
    <property type="entry name" value="MG3"/>
    <property type="match status" value="1"/>
</dbReference>
<evidence type="ECO:0000256" key="8">
    <source>
        <dbReference type="ARBA" id="ARBA00023180"/>
    </source>
</evidence>
<dbReference type="GO" id="GO:0005615">
    <property type="term" value="C:extracellular space"/>
    <property type="evidence" value="ECO:0007669"/>
    <property type="project" value="InterPro"/>
</dbReference>
<comment type="subcellular location">
    <subcellularLocation>
        <location evidence="1">Secreted</location>
    </subcellularLocation>
</comment>
<dbReference type="InterPro" id="IPR001599">
    <property type="entry name" value="Macroglobln_a2"/>
</dbReference>
<dbReference type="SMART" id="SM01361">
    <property type="entry name" value="A2M_recep"/>
    <property type="match status" value="1"/>
</dbReference>
<evidence type="ECO:0000313" key="12">
    <source>
        <dbReference type="Proteomes" id="UP000695026"/>
    </source>
</evidence>
<evidence type="ECO:0000256" key="1">
    <source>
        <dbReference type="ARBA" id="ARBA00004613"/>
    </source>
</evidence>
<dbReference type="InterPro" id="IPR011625">
    <property type="entry name" value="A2M_N_BRD"/>
</dbReference>
<dbReference type="Pfam" id="PF00207">
    <property type="entry name" value="A2M"/>
    <property type="match status" value="1"/>
</dbReference>
<dbReference type="InterPro" id="IPR040839">
    <property type="entry name" value="MG4"/>
</dbReference>
<keyword evidence="7" id="KW-1015">Disulfide bond</keyword>
<gene>
    <name evidence="13" type="primary">A2ML1</name>
</gene>
<organism evidence="12 13">
    <name type="scientific">Python bivittatus</name>
    <name type="common">Burmese python</name>
    <name type="synonym">Python molurus bivittatus</name>
    <dbReference type="NCBI Taxonomy" id="176946"/>
    <lineage>
        <taxon>Eukaryota</taxon>
        <taxon>Metazoa</taxon>
        <taxon>Chordata</taxon>
        <taxon>Craniata</taxon>
        <taxon>Vertebrata</taxon>
        <taxon>Euteleostomi</taxon>
        <taxon>Lepidosauria</taxon>
        <taxon>Squamata</taxon>
        <taxon>Bifurcata</taxon>
        <taxon>Unidentata</taxon>
        <taxon>Episquamata</taxon>
        <taxon>Toxicofera</taxon>
        <taxon>Serpentes</taxon>
        <taxon>Henophidia</taxon>
        <taxon>Pythonidae</taxon>
        <taxon>Python</taxon>
    </lineage>
</organism>
<dbReference type="InterPro" id="IPR036595">
    <property type="entry name" value="A-macroglobulin_rcpt-bd_sf"/>
</dbReference>
<dbReference type="Gene3D" id="2.60.40.690">
    <property type="entry name" value="Alpha-macroglobulin, receptor-binding domain"/>
    <property type="match status" value="1"/>
</dbReference>
<keyword evidence="3" id="KW-0964">Secreted</keyword>
<feature type="domain" description="Alpha-macroglobulin receptor-binding" evidence="11">
    <location>
        <begin position="1330"/>
        <end position="1417"/>
    </location>
</feature>
<dbReference type="FunFam" id="1.50.10.20:FF:000001">
    <property type="entry name" value="CD109 isoform 1"/>
    <property type="match status" value="1"/>
</dbReference>
<evidence type="ECO:0000256" key="2">
    <source>
        <dbReference type="ARBA" id="ARBA00010952"/>
    </source>
</evidence>
<dbReference type="SMART" id="SM01419">
    <property type="entry name" value="Thiol-ester_cl"/>
    <property type="match status" value="1"/>
</dbReference>
<dbReference type="SUPFAM" id="SSF49410">
    <property type="entry name" value="Alpha-macroglobulin receptor domain"/>
    <property type="match status" value="1"/>
</dbReference>
<dbReference type="InterPro" id="IPR002890">
    <property type="entry name" value="MG2"/>
</dbReference>
<dbReference type="Gene3D" id="2.60.40.1930">
    <property type="match status" value="2"/>
</dbReference>
<dbReference type="OrthoDB" id="9998011at2759"/>
<evidence type="ECO:0000256" key="3">
    <source>
        <dbReference type="ARBA" id="ARBA00022525"/>
    </source>
</evidence>
<evidence type="ECO:0000259" key="9">
    <source>
        <dbReference type="SMART" id="SM01359"/>
    </source>
</evidence>
<dbReference type="Gene3D" id="1.50.10.20">
    <property type="match status" value="1"/>
</dbReference>
<reference evidence="13" key="1">
    <citation type="submission" date="2025-08" db="UniProtKB">
        <authorList>
            <consortium name="RefSeq"/>
        </authorList>
    </citation>
    <scope>IDENTIFICATION</scope>
    <source>
        <tissue evidence="13">Liver</tissue>
    </source>
</reference>
<evidence type="ECO:0000256" key="7">
    <source>
        <dbReference type="ARBA" id="ARBA00023157"/>
    </source>
</evidence>
<feature type="domain" description="Alpha-2-macroglobulin" evidence="10">
    <location>
        <begin position="704"/>
        <end position="794"/>
    </location>
</feature>
<dbReference type="InterPro" id="IPR041555">
    <property type="entry name" value="MG3"/>
</dbReference>
<dbReference type="SUPFAM" id="SSF48239">
    <property type="entry name" value="Terpenoid cyclases/Protein prenyltransferases"/>
    <property type="match status" value="1"/>
</dbReference>
<keyword evidence="12" id="KW-1185">Reference proteome</keyword>
<dbReference type="GO" id="GO:0004867">
    <property type="term" value="F:serine-type endopeptidase inhibitor activity"/>
    <property type="evidence" value="ECO:0007669"/>
    <property type="project" value="UniProtKB-KW"/>
</dbReference>
<dbReference type="GeneID" id="103056563"/>
<dbReference type="CTD" id="144568"/>
<keyword evidence="8" id="KW-0325">Glycoprotein</keyword>
<dbReference type="Gene3D" id="2.60.40.1940">
    <property type="match status" value="1"/>
</dbReference>
<dbReference type="InterPro" id="IPR019742">
    <property type="entry name" value="MacrogloblnA2_CS"/>
</dbReference>
<dbReference type="InterPro" id="IPR050473">
    <property type="entry name" value="A2M/Complement_sys"/>
</dbReference>
<dbReference type="PANTHER" id="PTHR11412">
    <property type="entry name" value="MACROGLOBULIN / COMPLEMENT"/>
    <property type="match status" value="1"/>
</dbReference>
<dbReference type="InterPro" id="IPR041813">
    <property type="entry name" value="A2M_TED"/>
</dbReference>
<dbReference type="RefSeq" id="XP_025026911.1">
    <property type="nucleotide sequence ID" value="XM_025171143.1"/>
</dbReference>
<dbReference type="SMART" id="SM01359">
    <property type="entry name" value="A2M_N_2"/>
    <property type="match status" value="1"/>
</dbReference>
<dbReference type="Pfam" id="PF07703">
    <property type="entry name" value="A2M_BRD"/>
    <property type="match status" value="1"/>
</dbReference>
<dbReference type="FunFam" id="2.60.40.1930:FF:000001">
    <property type="entry name" value="CD109 isoform 3"/>
    <property type="match status" value="1"/>
</dbReference>
<feature type="domain" description="Alpha-2-macroglobulin bait region" evidence="9">
    <location>
        <begin position="429"/>
        <end position="580"/>
    </location>
</feature>
<dbReference type="PROSITE" id="PS00477">
    <property type="entry name" value="ALPHA_2_MACROGLOBULIN"/>
    <property type="match status" value="1"/>
</dbReference>
<dbReference type="InterPro" id="IPR047565">
    <property type="entry name" value="Alpha-macroglob_thiol-ester_cl"/>
</dbReference>
<dbReference type="Proteomes" id="UP000695026">
    <property type="component" value="Unplaced"/>
</dbReference>
<dbReference type="Pfam" id="PF01835">
    <property type="entry name" value="MG2"/>
    <property type="match status" value="1"/>
</dbReference>
<proteinExistence type="inferred from homology"/>
<keyword evidence="5" id="KW-0732">Signal</keyword>
<dbReference type="KEGG" id="pbi:103056563"/>
<dbReference type="Gene3D" id="2.60.40.10">
    <property type="entry name" value="Immunoglobulins"/>
    <property type="match status" value="2"/>
</dbReference>
<dbReference type="InterPro" id="IPR013783">
    <property type="entry name" value="Ig-like_fold"/>
</dbReference>
<dbReference type="Gene3D" id="2.20.130.20">
    <property type="match status" value="1"/>
</dbReference>
<dbReference type="Gene3D" id="6.20.50.160">
    <property type="match status" value="1"/>
</dbReference>
<evidence type="ECO:0000259" key="11">
    <source>
        <dbReference type="SMART" id="SM01361"/>
    </source>
</evidence>
<dbReference type="SUPFAM" id="SSF81296">
    <property type="entry name" value="E set domains"/>
    <property type="match status" value="1"/>
</dbReference>
<dbReference type="Pfam" id="PF17789">
    <property type="entry name" value="MG4"/>
    <property type="match status" value="1"/>
</dbReference>
<dbReference type="Gene3D" id="2.60.120.1540">
    <property type="match status" value="1"/>
</dbReference>
<evidence type="ECO:0000256" key="5">
    <source>
        <dbReference type="ARBA" id="ARBA00022729"/>
    </source>
</evidence>
<dbReference type="InterPro" id="IPR011626">
    <property type="entry name" value="Alpha-macroglobulin_TED"/>
</dbReference>